<comment type="catalytic activity">
    <reaction evidence="6 7">
        <text>O-phospho-L-threonyl-[protein] + H2O = L-threonyl-[protein] + phosphate</text>
        <dbReference type="Rhea" id="RHEA:47004"/>
        <dbReference type="Rhea" id="RHEA-COMP:11060"/>
        <dbReference type="Rhea" id="RHEA-COMP:11605"/>
        <dbReference type="ChEBI" id="CHEBI:15377"/>
        <dbReference type="ChEBI" id="CHEBI:30013"/>
        <dbReference type="ChEBI" id="CHEBI:43474"/>
        <dbReference type="ChEBI" id="CHEBI:61977"/>
        <dbReference type="EC" id="3.1.3.16"/>
    </reaction>
</comment>
<protein>
    <recommendedName>
        <fullName evidence="7">Serine/threonine-protein phosphatase</fullName>
        <ecNumber evidence="7">3.1.3.16</ecNumber>
    </recommendedName>
</protein>
<evidence type="ECO:0000256" key="2">
    <source>
        <dbReference type="ARBA" id="ARBA00022801"/>
    </source>
</evidence>
<feature type="compositionally biased region" description="Low complexity" evidence="9">
    <location>
        <begin position="519"/>
        <end position="537"/>
    </location>
</feature>
<keyword evidence="4" id="KW-0464">Manganese</keyword>
<gene>
    <name evidence="11" type="ORF">G7K_1068-t1</name>
</gene>
<feature type="region of interest" description="Disordered" evidence="9">
    <location>
        <begin position="515"/>
        <end position="544"/>
    </location>
</feature>
<dbReference type="CDD" id="cd07415">
    <property type="entry name" value="MPP_PP2A_PP4_PP6"/>
    <property type="match status" value="1"/>
</dbReference>
<sequence>MSISDLDRQIRDLRACKPLTEPEVRQLCHRAREILVEEANVQHVDSPVTICGDIHGQFFDLMELFRVGGDVPNTNYIFMGDFVDRGFYSVETFLLLLAYKVRYPDRITLIRGNHESRQITQVYGFYDECVRKYGSANVWRYCCEVFDYLCLGAVVDGKVFCVHGGLSPSVTSLDQIRVIDRKQEVPHEGAMCDLLWSDPEDIEAWGLSPRGAGFLFGGDVARAFNHVNNLTFIARAHQLVMEGYKSMFGGQVVTVWSAPNYCYRCGNVASILELKEGWEAAGAEGNEDGRDGRFKIFEAAQNDERGGMPMSKKLKGREMDGKYTSMVKVVRANSWVPVEESWATESLIDRLEVAAAAESAFKDEGEEALAGQPKTPLTMAALQANDKNHPSSETFHEAFVKAHVALQRSLTQANEFYERALEHDRLTALASASSKDQQEKCAVVQQRRRELEREHSDVRRRLKHAFWRSFPIGHQEADKQLNAGSPSRPKLSAQRAKSTSSHLASIFPLHLPGHSDNVHALSPPAPSSAASSMPASRSHSRAVSRRNSINALAARDEFKAFRYEDMKAVGPAHGLLPGRETEEWRKMVEKVEAQFKEIVRA</sequence>
<dbReference type="InterPro" id="IPR047129">
    <property type="entry name" value="PPA2-like"/>
</dbReference>
<dbReference type="Pfam" id="PF00149">
    <property type="entry name" value="Metallophos"/>
    <property type="match status" value="1"/>
</dbReference>
<dbReference type="GO" id="GO:0004722">
    <property type="term" value="F:protein serine/threonine phosphatase activity"/>
    <property type="evidence" value="ECO:0007669"/>
    <property type="project" value="UniProtKB-EC"/>
</dbReference>
<evidence type="ECO:0000256" key="1">
    <source>
        <dbReference type="ARBA" id="ARBA00022723"/>
    </source>
</evidence>
<comment type="caution">
    <text evidence="11">The sequence shown here is derived from an EMBL/GenBank/DDBJ whole genome shotgun (WGS) entry which is preliminary data.</text>
</comment>
<evidence type="ECO:0000313" key="12">
    <source>
        <dbReference type="Proteomes" id="UP000033140"/>
    </source>
</evidence>
<organism evidence="11 12">
    <name type="scientific">Saitoella complicata (strain BCRC 22490 / CBS 7301 / JCM 7358 / NBRC 10748 / NRRL Y-17804)</name>
    <dbReference type="NCBI Taxonomy" id="698492"/>
    <lineage>
        <taxon>Eukaryota</taxon>
        <taxon>Fungi</taxon>
        <taxon>Dikarya</taxon>
        <taxon>Ascomycota</taxon>
        <taxon>Taphrinomycotina</taxon>
        <taxon>Taphrinomycotina incertae sedis</taxon>
        <taxon>Saitoella</taxon>
    </lineage>
</organism>
<evidence type="ECO:0000256" key="8">
    <source>
        <dbReference type="SAM" id="Coils"/>
    </source>
</evidence>
<dbReference type="STRING" id="698492.A0A0E9NBS7"/>
<feature type="region of interest" description="Disordered" evidence="9">
    <location>
        <begin position="477"/>
        <end position="499"/>
    </location>
</feature>
<dbReference type="FunFam" id="3.60.21.10:FF:000005">
    <property type="entry name" value="Serine/threonine-protein phosphatase"/>
    <property type="match status" value="1"/>
</dbReference>
<evidence type="ECO:0000256" key="3">
    <source>
        <dbReference type="ARBA" id="ARBA00022912"/>
    </source>
</evidence>
<keyword evidence="8" id="KW-0175">Coiled coil</keyword>
<dbReference type="AlphaFoldDB" id="A0A0E9NBS7"/>
<dbReference type="SMART" id="SM00156">
    <property type="entry name" value="PP2Ac"/>
    <property type="match status" value="1"/>
</dbReference>
<evidence type="ECO:0000256" key="5">
    <source>
        <dbReference type="ARBA" id="ARBA00047761"/>
    </source>
</evidence>
<dbReference type="SUPFAM" id="SSF56300">
    <property type="entry name" value="Metallo-dependent phosphatases"/>
    <property type="match status" value="1"/>
</dbReference>
<proteinExistence type="inferred from homology"/>
<evidence type="ECO:0000259" key="10">
    <source>
        <dbReference type="PROSITE" id="PS00125"/>
    </source>
</evidence>
<evidence type="ECO:0000256" key="9">
    <source>
        <dbReference type="SAM" id="MobiDB-lite"/>
    </source>
</evidence>
<dbReference type="GO" id="GO:0046872">
    <property type="term" value="F:metal ion binding"/>
    <property type="evidence" value="ECO:0007669"/>
    <property type="project" value="UniProtKB-KW"/>
</dbReference>
<evidence type="ECO:0000256" key="7">
    <source>
        <dbReference type="RuleBase" id="RU004273"/>
    </source>
</evidence>
<evidence type="ECO:0000256" key="6">
    <source>
        <dbReference type="ARBA" id="ARBA00048336"/>
    </source>
</evidence>
<feature type="domain" description="Serine/threonine specific protein phosphatases" evidence="10">
    <location>
        <begin position="110"/>
        <end position="115"/>
    </location>
</feature>
<dbReference type="Gene3D" id="3.60.21.10">
    <property type="match status" value="1"/>
</dbReference>
<keyword evidence="2 7" id="KW-0378">Hydrolase</keyword>
<dbReference type="PANTHER" id="PTHR45619">
    <property type="entry name" value="SERINE/THREONINE-PROTEIN PHOSPHATASE PP2A-RELATED"/>
    <property type="match status" value="1"/>
</dbReference>
<comment type="similarity">
    <text evidence="7">Belongs to the PPP phosphatase family.</text>
</comment>
<keyword evidence="3" id="KW-0904">Protein phosphatase</keyword>
<feature type="coiled-coil region" evidence="8">
    <location>
        <begin position="434"/>
        <end position="461"/>
    </location>
</feature>
<comment type="catalytic activity">
    <reaction evidence="5">
        <text>O-phospho-L-seryl-[protein] + H2O = L-seryl-[protein] + phosphate</text>
        <dbReference type="Rhea" id="RHEA:20629"/>
        <dbReference type="Rhea" id="RHEA-COMP:9863"/>
        <dbReference type="Rhea" id="RHEA-COMP:11604"/>
        <dbReference type="ChEBI" id="CHEBI:15377"/>
        <dbReference type="ChEBI" id="CHEBI:29999"/>
        <dbReference type="ChEBI" id="CHEBI:43474"/>
        <dbReference type="ChEBI" id="CHEBI:83421"/>
        <dbReference type="EC" id="3.1.3.16"/>
    </reaction>
</comment>
<name>A0A0E9NBS7_SAICN</name>
<dbReference type="EMBL" id="BACD03000006">
    <property type="protein sequence ID" value="GAO46850.1"/>
    <property type="molecule type" value="Genomic_DNA"/>
</dbReference>
<dbReference type="PROSITE" id="PS00125">
    <property type="entry name" value="SER_THR_PHOSPHATASE"/>
    <property type="match status" value="1"/>
</dbReference>
<accession>A0A0E9NBS7</accession>
<dbReference type="EC" id="3.1.3.16" evidence="7"/>
<reference evidence="11 12" key="2">
    <citation type="journal article" date="2014" name="J. Gen. Appl. Microbiol.">
        <title>The early diverging ascomycetous budding yeast Saitoella complicata has three histone deacetylases belonging to the Clr6, Hos2, and Rpd3 lineages.</title>
        <authorList>
            <person name="Nishida H."/>
            <person name="Matsumoto T."/>
            <person name="Kondo S."/>
            <person name="Hamamoto M."/>
            <person name="Yoshikawa H."/>
        </authorList>
    </citation>
    <scope>NUCLEOTIDE SEQUENCE [LARGE SCALE GENOMIC DNA]</scope>
    <source>
        <strain evidence="11 12">NRRL Y-17804</strain>
    </source>
</reference>
<evidence type="ECO:0000256" key="4">
    <source>
        <dbReference type="ARBA" id="ARBA00023211"/>
    </source>
</evidence>
<dbReference type="PRINTS" id="PR00114">
    <property type="entry name" value="STPHPHTASE"/>
</dbReference>
<dbReference type="Proteomes" id="UP000033140">
    <property type="component" value="Unassembled WGS sequence"/>
</dbReference>
<dbReference type="InterPro" id="IPR029052">
    <property type="entry name" value="Metallo-depent_PP-like"/>
</dbReference>
<reference evidence="11 12" key="3">
    <citation type="journal article" date="2015" name="Genome Announc.">
        <title>Draft Genome Sequence of the Archiascomycetous Yeast Saitoella complicata.</title>
        <authorList>
            <person name="Yamauchi K."/>
            <person name="Kondo S."/>
            <person name="Hamamoto M."/>
            <person name="Takahashi Y."/>
            <person name="Ogura Y."/>
            <person name="Hayashi T."/>
            <person name="Nishida H."/>
        </authorList>
    </citation>
    <scope>NUCLEOTIDE SEQUENCE [LARGE SCALE GENOMIC DNA]</scope>
    <source>
        <strain evidence="11 12">NRRL Y-17804</strain>
    </source>
</reference>
<keyword evidence="1" id="KW-0479">Metal-binding</keyword>
<dbReference type="InterPro" id="IPR006186">
    <property type="entry name" value="Ser/Thr-sp_prot-phosphatase"/>
</dbReference>
<reference evidence="11 12" key="1">
    <citation type="journal article" date="2011" name="J. Gen. Appl. Microbiol.">
        <title>Draft genome sequencing of the enigmatic yeast Saitoella complicata.</title>
        <authorList>
            <person name="Nishida H."/>
            <person name="Hamamoto M."/>
            <person name="Sugiyama J."/>
        </authorList>
    </citation>
    <scope>NUCLEOTIDE SEQUENCE [LARGE SCALE GENOMIC DNA]</scope>
    <source>
        <strain evidence="11 12">NRRL Y-17804</strain>
    </source>
</reference>
<evidence type="ECO:0000313" key="11">
    <source>
        <dbReference type="EMBL" id="GAO46850.1"/>
    </source>
</evidence>
<keyword evidence="12" id="KW-1185">Reference proteome</keyword>
<dbReference type="InterPro" id="IPR004843">
    <property type="entry name" value="Calcineurin-like_PHP"/>
</dbReference>